<dbReference type="EMBL" id="JAUYVK010000030">
    <property type="protein sequence ID" value="MDP2491847.1"/>
    <property type="molecule type" value="Genomic_DNA"/>
</dbReference>
<evidence type="ECO:0000256" key="1">
    <source>
        <dbReference type="SAM" id="MobiDB-lite"/>
    </source>
</evidence>
<protein>
    <recommendedName>
        <fullName evidence="4">ParB/Sulfiredoxin domain-containing protein</fullName>
    </recommendedName>
</protein>
<gene>
    <name evidence="2" type="ORF">Q8W38_21065</name>
</gene>
<accession>A0ABD5AFX8</accession>
<feature type="compositionally biased region" description="Basic and acidic residues" evidence="1">
    <location>
        <begin position="333"/>
        <end position="350"/>
    </location>
</feature>
<evidence type="ECO:0000313" key="3">
    <source>
        <dbReference type="Proteomes" id="UP001177883"/>
    </source>
</evidence>
<feature type="compositionally biased region" description="Basic and acidic residues" evidence="1">
    <location>
        <begin position="357"/>
        <end position="372"/>
    </location>
</feature>
<evidence type="ECO:0000313" key="2">
    <source>
        <dbReference type="EMBL" id="MDP2491847.1"/>
    </source>
</evidence>
<organism evidence="2 3">
    <name type="scientific">Vibrio splendidus</name>
    <dbReference type="NCBI Taxonomy" id="29497"/>
    <lineage>
        <taxon>Bacteria</taxon>
        <taxon>Pseudomonadati</taxon>
        <taxon>Pseudomonadota</taxon>
        <taxon>Gammaproteobacteria</taxon>
        <taxon>Vibrionales</taxon>
        <taxon>Vibrionaceae</taxon>
        <taxon>Vibrio</taxon>
    </lineage>
</organism>
<name>A0ABD5AFX8_VIBSP</name>
<evidence type="ECO:0008006" key="4">
    <source>
        <dbReference type="Google" id="ProtNLM"/>
    </source>
</evidence>
<dbReference type="AlphaFoldDB" id="A0ABD5AFX8"/>
<feature type="region of interest" description="Disordered" evidence="1">
    <location>
        <begin position="309"/>
        <end position="375"/>
    </location>
</feature>
<sequence>MSANYKKTNRAVASIDLDLKNPRLAGLVKRQAITSQAEAAVALTTSSDVMTLCSSIVHNGFHPDEVLIAINDESGKQNRVTVIEGNRRLTACKLLLKPKLVKGTTDFPKLQKLVKHPNFDAALNSIKKLSVVILDNRHSAAAYLASKHTSESIKRWSPYTQGAYLYSFLQEFHTVTAVKKVLRNTMNIPDIKRRLFSFLLTEEILNLECWSAKELDFLTAEIDKNNIGAIIRLMARAEFIEAVCDVKVMDNGQLRVTSRSSSKIYIDELVFLKVLEKLARDALIKSRFNTRQEDAETVREYIAEFQTEFASESQDEEKKDHQFSRDLPQSDSTKNDVEEGPKEGSEKGNDGEGQDDAETKKPEQPKKTRRSPETLIPKDLFIPKANVKLLSLCVEAQRLTFKQNKYSSALMIRAILEVALKRLIKRKKQSDELRKLYKHKSQDFSSILNFVEKNTGKLVDPDDIKVVRNAVSDLQKTSKEILNLTNHEDSQILTDKEVEHLRAKMLEILEAVFSQI</sequence>
<dbReference type="RefSeq" id="WP_102491201.1">
    <property type="nucleotide sequence ID" value="NZ_JAUYVK010000030.1"/>
</dbReference>
<dbReference type="Proteomes" id="UP001177883">
    <property type="component" value="Unassembled WGS sequence"/>
</dbReference>
<reference evidence="2" key="1">
    <citation type="submission" date="2023-07" db="EMBL/GenBank/DDBJ databases">
        <title>Genome content predicts the carbon catabolic preferences of heterotrophic bacteria.</title>
        <authorList>
            <person name="Gralka M."/>
        </authorList>
    </citation>
    <scope>NUCLEOTIDE SEQUENCE</scope>
    <source>
        <strain evidence="2">6E03</strain>
    </source>
</reference>
<proteinExistence type="predicted"/>
<comment type="caution">
    <text evidence="2">The sequence shown here is derived from an EMBL/GenBank/DDBJ whole genome shotgun (WGS) entry which is preliminary data.</text>
</comment>